<sequence>MKIYSSVEKIFLNYNNSNKWEISIQNETYEINLNNDKVTLSLLPFLEQGRNNIMEQIGDIQRWSTFPELLLIKAGFLSESEYWVNLALNWLEASDLDNIDEFTKHLNQIFSNNLKYSQKVRHKAKKILKKINLDE</sequence>
<protein>
    <submittedName>
        <fullName evidence="1">Uncharacterized protein</fullName>
    </submittedName>
</protein>
<dbReference type="EMBL" id="APPK01000024">
    <property type="protein sequence ID" value="ENV22956.1"/>
    <property type="molecule type" value="Genomic_DNA"/>
</dbReference>
<dbReference type="HOGENOM" id="CLU_1881240_0_0_6"/>
<proteinExistence type="predicted"/>
<dbReference type="AlphaFoldDB" id="N8XF72"/>
<gene>
    <name evidence="1" type="ORF">F963_01209</name>
</gene>
<evidence type="ECO:0000313" key="1">
    <source>
        <dbReference type="EMBL" id="ENV22956.1"/>
    </source>
</evidence>
<evidence type="ECO:0000313" key="2">
    <source>
        <dbReference type="Proteomes" id="UP000013270"/>
    </source>
</evidence>
<dbReference type="Proteomes" id="UP000013270">
    <property type="component" value="Unassembled WGS sequence"/>
</dbReference>
<dbReference type="PATRIC" id="fig|1217651.3.peg.1179"/>
<dbReference type="RefSeq" id="WP_004829438.1">
    <property type="nucleotide sequence ID" value="NZ_KB849467.1"/>
</dbReference>
<name>N8XF72_ACIBZ</name>
<reference evidence="1 2" key="1">
    <citation type="submission" date="2013-02" db="EMBL/GenBank/DDBJ databases">
        <title>The Genome Sequence of Acinetobacter bereziniae NIPH 3.</title>
        <authorList>
            <consortium name="The Broad Institute Genome Sequencing Platform"/>
            <consortium name="The Broad Institute Genome Sequencing Center for Infectious Disease"/>
            <person name="Cerqueira G."/>
            <person name="Feldgarden M."/>
            <person name="Courvalin P."/>
            <person name="Perichon B."/>
            <person name="Grillot-Courvalin C."/>
            <person name="Clermont D."/>
            <person name="Rocha E."/>
            <person name="Yoon E.-J."/>
            <person name="Nemec A."/>
            <person name="Walker B."/>
            <person name="Young S.K."/>
            <person name="Zeng Q."/>
            <person name="Gargeya S."/>
            <person name="Fitzgerald M."/>
            <person name="Haas B."/>
            <person name="Abouelleil A."/>
            <person name="Alvarado L."/>
            <person name="Arachchi H.M."/>
            <person name="Berlin A.M."/>
            <person name="Chapman S.B."/>
            <person name="Dewar J."/>
            <person name="Goldberg J."/>
            <person name="Griggs A."/>
            <person name="Gujja S."/>
            <person name="Hansen M."/>
            <person name="Howarth C."/>
            <person name="Imamovic A."/>
            <person name="Larimer J."/>
            <person name="McCowan C."/>
            <person name="Murphy C."/>
            <person name="Neiman D."/>
            <person name="Pearson M."/>
            <person name="Priest M."/>
            <person name="Roberts A."/>
            <person name="Saif S."/>
            <person name="Shea T."/>
            <person name="Sisk P."/>
            <person name="Sykes S."/>
            <person name="Wortman J."/>
            <person name="Nusbaum C."/>
            <person name="Birren B."/>
        </authorList>
    </citation>
    <scope>NUCLEOTIDE SEQUENCE [LARGE SCALE GENOMIC DNA]</scope>
    <source>
        <strain evidence="1 2">NIPH 3</strain>
    </source>
</reference>
<organism evidence="1 2">
    <name type="scientific">Acinetobacter bereziniae NIPH 3</name>
    <dbReference type="NCBI Taxonomy" id="1217651"/>
    <lineage>
        <taxon>Bacteria</taxon>
        <taxon>Pseudomonadati</taxon>
        <taxon>Pseudomonadota</taxon>
        <taxon>Gammaproteobacteria</taxon>
        <taxon>Moraxellales</taxon>
        <taxon>Moraxellaceae</taxon>
        <taxon>Acinetobacter</taxon>
    </lineage>
</organism>
<accession>N8XF72</accession>
<comment type="caution">
    <text evidence="1">The sequence shown here is derived from an EMBL/GenBank/DDBJ whole genome shotgun (WGS) entry which is preliminary data.</text>
</comment>